<gene>
    <name evidence="1" type="ORF">EXY23_02675</name>
</gene>
<dbReference type="Proteomes" id="UP000295023">
    <property type="component" value="Unassembled WGS sequence"/>
</dbReference>
<sequence length="92" mass="9928">MPNLQPLPANSNISAQRYLHIVNQAWRQTQGRVPRAALHDDQGRAAEGGRSGGRIQDLPGPRFALHLLQGLRQAGCRDIDDALRAAGALGDI</sequence>
<keyword evidence="2" id="KW-1185">Reference proteome</keyword>
<accession>A0A4R4DY56</accession>
<protein>
    <submittedName>
        <fullName evidence="1">Uncharacterized protein</fullName>
    </submittedName>
</protein>
<dbReference type="EMBL" id="SKBM01000002">
    <property type="protein sequence ID" value="TCZ66005.1"/>
    <property type="molecule type" value="Genomic_DNA"/>
</dbReference>
<dbReference type="AlphaFoldDB" id="A0A4R4DY56"/>
<evidence type="ECO:0000313" key="2">
    <source>
        <dbReference type="Proteomes" id="UP000295023"/>
    </source>
</evidence>
<proteinExistence type="predicted"/>
<evidence type="ECO:0000313" key="1">
    <source>
        <dbReference type="EMBL" id="TCZ66005.1"/>
    </source>
</evidence>
<name>A0A4R4DY56_9PROT</name>
<dbReference type="RefSeq" id="WP_132284271.1">
    <property type="nucleotide sequence ID" value="NZ_SKBM01000002.1"/>
</dbReference>
<reference evidence="1 2" key="1">
    <citation type="submission" date="2019-03" db="EMBL/GenBank/DDBJ databases">
        <title>Paracraurococcus aquatilis NE82 genome sequence.</title>
        <authorList>
            <person name="Zhao Y."/>
            <person name="Du Z."/>
        </authorList>
    </citation>
    <scope>NUCLEOTIDE SEQUENCE [LARGE SCALE GENOMIC DNA]</scope>
    <source>
        <strain evidence="1 2">NE82</strain>
    </source>
</reference>
<comment type="caution">
    <text evidence="1">The sequence shown here is derived from an EMBL/GenBank/DDBJ whole genome shotgun (WGS) entry which is preliminary data.</text>
</comment>
<organism evidence="1 2">
    <name type="scientific">Roseicella aquatilis</name>
    <dbReference type="NCBI Taxonomy" id="2527868"/>
    <lineage>
        <taxon>Bacteria</taxon>
        <taxon>Pseudomonadati</taxon>
        <taxon>Pseudomonadota</taxon>
        <taxon>Alphaproteobacteria</taxon>
        <taxon>Acetobacterales</taxon>
        <taxon>Roseomonadaceae</taxon>
        <taxon>Roseicella</taxon>
    </lineage>
</organism>